<keyword evidence="6 11" id="KW-0106">Calcium</keyword>
<evidence type="ECO:0000256" key="5">
    <source>
        <dbReference type="ARBA" id="ARBA00022723"/>
    </source>
</evidence>
<keyword evidence="9" id="KW-0376">Hydrogen peroxide</keyword>
<reference evidence="18" key="2">
    <citation type="submission" date="2025-08" db="UniProtKB">
        <authorList>
            <consortium name="RefSeq"/>
        </authorList>
    </citation>
    <scope>IDENTIFICATION</scope>
    <source>
        <tissue evidence="18">Leaf</tissue>
    </source>
</reference>
<dbReference type="OrthoDB" id="692791at2759"/>
<keyword evidence="5 11" id="KW-0479">Metal-binding</keyword>
<evidence type="ECO:0000256" key="11">
    <source>
        <dbReference type="PIRSR" id="PIRSR600823-3"/>
    </source>
</evidence>
<dbReference type="SUPFAM" id="SSF48113">
    <property type="entry name" value="Heme-dependent peroxidases"/>
    <property type="match status" value="1"/>
</dbReference>
<comment type="similarity">
    <text evidence="14">Belongs to the peroxidase family.</text>
</comment>
<dbReference type="PANTHER" id="PTHR31517">
    <property type="match status" value="1"/>
</dbReference>
<dbReference type="GeneID" id="109705973"/>
<dbReference type="PROSITE" id="PS00436">
    <property type="entry name" value="PEROXIDASE_2"/>
    <property type="match status" value="1"/>
</dbReference>
<evidence type="ECO:0000256" key="9">
    <source>
        <dbReference type="ARBA" id="ARBA00023324"/>
    </source>
</evidence>
<sequence>MEQHYLRGLVVGLVLLLALRIAEAGLSPNYYETSCPNVESIVRQAVEKKKNATVVTVPATLRLFFHDCFVEGCDASVLIASPNGDVGRTRRTTSPSAATGVFDTGHQAKEAVEAECPPAWSPGADILAIAPSYLDVAWSIPAHPVYAEQLSGVPAAFVDPTMAVNMDPVTGPGTSTATYSQNRFAGLGPSGRDRVLYLDTPDEVRARRTTLREPVAALRGRSRSRRWSNARAGRLKPENLGQIRRDCTTFN</sequence>
<evidence type="ECO:0000256" key="6">
    <source>
        <dbReference type="ARBA" id="ARBA00022837"/>
    </source>
</evidence>
<keyword evidence="4" id="KW-0349">Heme</keyword>
<dbReference type="PRINTS" id="PR00461">
    <property type="entry name" value="PLPEROXIDASE"/>
</dbReference>
<evidence type="ECO:0000256" key="12">
    <source>
        <dbReference type="PIRSR" id="PIRSR600823-4"/>
    </source>
</evidence>
<keyword evidence="3" id="KW-0575">Peroxidase</keyword>
<comment type="catalytic activity">
    <reaction evidence="1">
        <text>2 a phenolic donor + H2O2 = 2 a phenolic radical donor + 2 H2O</text>
        <dbReference type="Rhea" id="RHEA:56136"/>
        <dbReference type="ChEBI" id="CHEBI:15377"/>
        <dbReference type="ChEBI" id="CHEBI:16240"/>
        <dbReference type="ChEBI" id="CHEBI:139520"/>
        <dbReference type="ChEBI" id="CHEBI:139521"/>
        <dbReference type="EC" id="1.11.1.7"/>
    </reaction>
</comment>
<dbReference type="RefSeq" id="XP_020082378.1">
    <property type="nucleotide sequence ID" value="XM_020226789.1"/>
</dbReference>
<keyword evidence="7" id="KW-0560">Oxidoreductase</keyword>
<evidence type="ECO:0000256" key="2">
    <source>
        <dbReference type="ARBA" id="ARBA00001970"/>
    </source>
</evidence>
<feature type="site" description="Transition state stabilizer" evidence="12">
    <location>
        <position position="62"/>
    </location>
</feature>
<feature type="binding site" evidence="11">
    <location>
        <position position="74"/>
    </location>
    <ligand>
        <name>Ca(2+)</name>
        <dbReference type="ChEBI" id="CHEBI:29108"/>
        <label>1</label>
    </ligand>
</feature>
<feature type="disulfide bond" evidence="13">
    <location>
        <begin position="68"/>
        <end position="73"/>
    </location>
</feature>
<feature type="active site" description="Proton acceptor" evidence="10">
    <location>
        <position position="66"/>
    </location>
</feature>
<dbReference type="InterPro" id="IPR000823">
    <property type="entry name" value="Peroxidase_pln"/>
</dbReference>
<dbReference type="InterPro" id="IPR019794">
    <property type="entry name" value="Peroxidases_AS"/>
</dbReference>
<evidence type="ECO:0000256" key="14">
    <source>
        <dbReference type="RuleBase" id="RU004241"/>
    </source>
</evidence>
<dbReference type="Pfam" id="PF00141">
    <property type="entry name" value="peroxidase"/>
    <property type="match status" value="1"/>
</dbReference>
<evidence type="ECO:0000256" key="13">
    <source>
        <dbReference type="PIRSR" id="PIRSR600823-5"/>
    </source>
</evidence>
<feature type="chain" id="PRO_5028168590" evidence="15">
    <location>
        <begin position="25"/>
        <end position="251"/>
    </location>
</feature>
<dbReference type="PROSITE" id="PS50873">
    <property type="entry name" value="PEROXIDASE_4"/>
    <property type="match status" value="1"/>
</dbReference>
<gene>
    <name evidence="18" type="primary">LOC109705973</name>
</gene>
<organism evidence="17 18">
    <name type="scientific">Ananas comosus</name>
    <name type="common">Pineapple</name>
    <name type="synonym">Ananas ananas</name>
    <dbReference type="NCBI Taxonomy" id="4615"/>
    <lineage>
        <taxon>Eukaryota</taxon>
        <taxon>Viridiplantae</taxon>
        <taxon>Streptophyta</taxon>
        <taxon>Embryophyta</taxon>
        <taxon>Tracheophyta</taxon>
        <taxon>Spermatophyta</taxon>
        <taxon>Magnoliopsida</taxon>
        <taxon>Liliopsida</taxon>
        <taxon>Poales</taxon>
        <taxon>Bromeliaceae</taxon>
        <taxon>Bromelioideae</taxon>
        <taxon>Ananas</taxon>
    </lineage>
</organism>
<evidence type="ECO:0000313" key="18">
    <source>
        <dbReference type="RefSeq" id="XP_020082378.1"/>
    </source>
</evidence>
<dbReference type="GO" id="GO:0042744">
    <property type="term" value="P:hydrogen peroxide catabolic process"/>
    <property type="evidence" value="ECO:0007669"/>
    <property type="project" value="UniProtKB-KW"/>
</dbReference>
<keyword evidence="13" id="KW-1015">Disulfide bond</keyword>
<reference evidence="17" key="1">
    <citation type="journal article" date="2015" name="Nat. Genet.">
        <title>The pineapple genome and the evolution of CAM photosynthesis.</title>
        <authorList>
            <person name="Ming R."/>
            <person name="VanBuren R."/>
            <person name="Wai C.M."/>
            <person name="Tang H."/>
            <person name="Schatz M.C."/>
            <person name="Bowers J.E."/>
            <person name="Lyons E."/>
            <person name="Wang M.L."/>
            <person name="Chen J."/>
            <person name="Biggers E."/>
            <person name="Zhang J."/>
            <person name="Huang L."/>
            <person name="Zhang L."/>
            <person name="Miao W."/>
            <person name="Zhang J."/>
            <person name="Ye Z."/>
            <person name="Miao C."/>
            <person name="Lin Z."/>
            <person name="Wang H."/>
            <person name="Zhou H."/>
            <person name="Yim W.C."/>
            <person name="Priest H.D."/>
            <person name="Zheng C."/>
            <person name="Woodhouse M."/>
            <person name="Edger P.P."/>
            <person name="Guyot R."/>
            <person name="Guo H.B."/>
            <person name="Guo H."/>
            <person name="Zheng G."/>
            <person name="Singh R."/>
            <person name="Sharma A."/>
            <person name="Min X."/>
            <person name="Zheng Y."/>
            <person name="Lee H."/>
            <person name="Gurtowski J."/>
            <person name="Sedlazeck F.J."/>
            <person name="Harkess A."/>
            <person name="McKain M.R."/>
            <person name="Liao Z."/>
            <person name="Fang J."/>
            <person name="Liu J."/>
            <person name="Zhang X."/>
            <person name="Zhang Q."/>
            <person name="Hu W."/>
            <person name="Qin Y."/>
            <person name="Wang K."/>
            <person name="Chen L.Y."/>
            <person name="Shirley N."/>
            <person name="Lin Y.R."/>
            <person name="Liu L.Y."/>
            <person name="Hernandez A.G."/>
            <person name="Wright C.L."/>
            <person name="Bulone V."/>
            <person name="Tuskan G.A."/>
            <person name="Heath K."/>
            <person name="Zee F."/>
            <person name="Moore P.H."/>
            <person name="Sunkar R."/>
            <person name="Leebens-Mack J.H."/>
            <person name="Mockler T."/>
            <person name="Bennetzen J.L."/>
            <person name="Freeling M."/>
            <person name="Sankoff D."/>
            <person name="Paterson A.H."/>
            <person name="Zhu X."/>
            <person name="Yang X."/>
            <person name="Smith J.A."/>
            <person name="Cushman J.C."/>
            <person name="Paull R.E."/>
            <person name="Yu Q."/>
        </authorList>
    </citation>
    <scope>NUCLEOTIDE SEQUENCE [LARGE SCALE GENOMIC DNA]</scope>
    <source>
        <strain evidence="17">cv. F153</strain>
    </source>
</reference>
<evidence type="ECO:0000256" key="3">
    <source>
        <dbReference type="ARBA" id="ARBA00022559"/>
    </source>
</evidence>
<keyword evidence="15" id="KW-0732">Signal</keyword>
<evidence type="ECO:0000256" key="15">
    <source>
        <dbReference type="SAM" id="SignalP"/>
    </source>
</evidence>
<evidence type="ECO:0000256" key="4">
    <source>
        <dbReference type="ARBA" id="ARBA00022617"/>
    </source>
</evidence>
<evidence type="ECO:0000256" key="1">
    <source>
        <dbReference type="ARBA" id="ARBA00000189"/>
    </source>
</evidence>
<dbReference type="GO" id="GO:0046872">
    <property type="term" value="F:metal ion binding"/>
    <property type="evidence" value="ECO:0007669"/>
    <property type="project" value="UniProtKB-KW"/>
</dbReference>
<evidence type="ECO:0000256" key="10">
    <source>
        <dbReference type="PIRSR" id="PIRSR600823-1"/>
    </source>
</evidence>
<keyword evidence="17" id="KW-1185">Reference proteome</keyword>
<dbReference type="GO" id="GO:0140825">
    <property type="term" value="F:lactoperoxidase activity"/>
    <property type="evidence" value="ECO:0007669"/>
    <property type="project" value="UniProtKB-EC"/>
</dbReference>
<dbReference type="PANTHER" id="PTHR31517:SF51">
    <property type="entry name" value="PEROXIDASE 55"/>
    <property type="match status" value="1"/>
</dbReference>
<feature type="disulfide bond" evidence="13">
    <location>
        <begin position="35"/>
        <end position="116"/>
    </location>
</feature>
<evidence type="ECO:0000259" key="16">
    <source>
        <dbReference type="PROSITE" id="PS50873"/>
    </source>
</evidence>
<evidence type="ECO:0000313" key="17">
    <source>
        <dbReference type="Proteomes" id="UP000515123"/>
    </source>
</evidence>
<dbReference type="GO" id="GO:0006979">
    <property type="term" value="P:response to oxidative stress"/>
    <property type="evidence" value="ECO:0007669"/>
    <property type="project" value="InterPro"/>
</dbReference>
<dbReference type="InterPro" id="IPR002016">
    <property type="entry name" value="Haem_peroxidase"/>
</dbReference>
<dbReference type="GO" id="GO:0020037">
    <property type="term" value="F:heme binding"/>
    <property type="evidence" value="ECO:0007669"/>
    <property type="project" value="InterPro"/>
</dbReference>
<name>A0A6P5ELX2_ANACO</name>
<dbReference type="InterPro" id="IPR010255">
    <property type="entry name" value="Haem_peroxidase_sf"/>
</dbReference>
<accession>A0A6P5ELX2</accession>
<feature type="binding site" evidence="11">
    <location>
        <position position="70"/>
    </location>
    <ligand>
        <name>Ca(2+)</name>
        <dbReference type="ChEBI" id="CHEBI:29108"/>
        <label>1</label>
    </ligand>
</feature>
<feature type="signal peptide" evidence="15">
    <location>
        <begin position="1"/>
        <end position="24"/>
    </location>
</feature>
<feature type="binding site" evidence="11">
    <location>
        <position position="76"/>
    </location>
    <ligand>
        <name>Ca(2+)</name>
        <dbReference type="ChEBI" id="CHEBI:29108"/>
        <label>1</label>
    </ligand>
</feature>
<feature type="binding site" evidence="11">
    <location>
        <position position="72"/>
    </location>
    <ligand>
        <name>Ca(2+)</name>
        <dbReference type="ChEBI" id="CHEBI:29108"/>
        <label>1</label>
    </ligand>
</feature>
<dbReference type="Gene3D" id="1.10.520.10">
    <property type="match status" value="1"/>
</dbReference>
<comment type="cofactor">
    <cofactor evidence="11">
        <name>Ca(2+)</name>
        <dbReference type="ChEBI" id="CHEBI:29108"/>
    </cofactor>
    <text evidence="11">Binds 2 calcium ions per subunit.</text>
</comment>
<evidence type="ECO:0000256" key="7">
    <source>
        <dbReference type="ARBA" id="ARBA00023002"/>
    </source>
</evidence>
<proteinExistence type="inferred from homology"/>
<evidence type="ECO:0000256" key="8">
    <source>
        <dbReference type="ARBA" id="ARBA00023004"/>
    </source>
</evidence>
<dbReference type="AlphaFoldDB" id="A0A6P5ELX2"/>
<protein>
    <submittedName>
        <fullName evidence="18">Peroxidase 16-like</fullName>
    </submittedName>
</protein>
<feature type="domain" description="Plant heme peroxidase family profile" evidence="16">
    <location>
        <begin position="25"/>
        <end position="251"/>
    </location>
</feature>
<comment type="cofactor">
    <cofactor evidence="2">
        <name>heme b</name>
        <dbReference type="ChEBI" id="CHEBI:60344"/>
    </cofactor>
</comment>
<feature type="binding site" evidence="11">
    <location>
        <position position="67"/>
    </location>
    <ligand>
        <name>Ca(2+)</name>
        <dbReference type="ChEBI" id="CHEBI:29108"/>
        <label>1</label>
    </ligand>
</feature>
<keyword evidence="8" id="KW-0408">Iron</keyword>
<dbReference type="Proteomes" id="UP000515123">
    <property type="component" value="Unplaced"/>
</dbReference>